<organism evidence="2 3">
    <name type="scientific">Desulfobotulus pelophilus</name>
    <dbReference type="NCBI Taxonomy" id="2823377"/>
    <lineage>
        <taxon>Bacteria</taxon>
        <taxon>Pseudomonadati</taxon>
        <taxon>Thermodesulfobacteriota</taxon>
        <taxon>Desulfobacteria</taxon>
        <taxon>Desulfobacterales</taxon>
        <taxon>Desulfobacteraceae</taxon>
        <taxon>Desulfobotulus</taxon>
    </lineage>
</organism>
<dbReference type="InterPro" id="IPR009501">
    <property type="entry name" value="UCP020269"/>
</dbReference>
<gene>
    <name evidence="2" type="ORF">OOT00_06850</name>
</gene>
<evidence type="ECO:0000313" key="2">
    <source>
        <dbReference type="EMBL" id="MCW7753702.1"/>
    </source>
</evidence>
<feature type="domain" description="LUD" evidence="1">
    <location>
        <begin position="14"/>
        <end position="212"/>
    </location>
</feature>
<dbReference type="InterPro" id="IPR003741">
    <property type="entry name" value="LUD_dom"/>
</dbReference>
<dbReference type="PANTHER" id="PTHR36179">
    <property type="entry name" value="LUD_DOM DOMAIN-CONTAINING PROTEIN"/>
    <property type="match status" value="1"/>
</dbReference>
<keyword evidence="3" id="KW-1185">Reference proteome</keyword>
<reference evidence="2 3" key="1">
    <citation type="submission" date="2022-11" db="EMBL/GenBank/DDBJ databases">
        <title>Desulfobotulus tamanensis H1 sp. nov. - anaerobic, alkaliphilic, sulphate reducing bacterium isolated from terrestrial mud volcano.</title>
        <authorList>
            <person name="Frolova A."/>
            <person name="Merkel A.Y."/>
            <person name="Slobodkin A.I."/>
        </authorList>
    </citation>
    <scope>NUCLEOTIDE SEQUENCE [LARGE SCALE GENOMIC DNA]</scope>
    <source>
        <strain evidence="2 3">H1</strain>
    </source>
</reference>
<dbReference type="EMBL" id="JAPFPW010000006">
    <property type="protein sequence ID" value="MCW7753702.1"/>
    <property type="molecule type" value="Genomic_DNA"/>
</dbReference>
<evidence type="ECO:0000259" key="1">
    <source>
        <dbReference type="Pfam" id="PF02589"/>
    </source>
</evidence>
<sequence>MTQTAIDAYWKKKLEDLAEKLTENGFVSHVVGDTRAACNLVTEQLIPAMHPASIAWGGSRTFIDTGLYDILRQRSDIKILDTFDKSIDRESAMERRRQALLCDLFFTGTNAITEKGVLVNLDMIGNRVAAITFGPRKVVILAGRNKVVRDVAAGMERTRGYAALVNIRRLGKQTPCASASRCMNCSSEDRICNVWTLTEKCFPKGRIHVVLINEDLGF</sequence>
<name>A0ABT3N8C0_9BACT</name>
<evidence type="ECO:0000313" key="3">
    <source>
        <dbReference type="Proteomes" id="UP001209681"/>
    </source>
</evidence>
<proteinExistence type="predicted"/>
<dbReference type="Pfam" id="PF02589">
    <property type="entry name" value="LUD_dom"/>
    <property type="match status" value="1"/>
</dbReference>
<protein>
    <submittedName>
        <fullName evidence="2">Lactate utilization protein</fullName>
    </submittedName>
</protein>
<accession>A0ABT3N8C0</accession>
<dbReference type="PANTHER" id="PTHR36179:SF2">
    <property type="entry name" value="LUD DOMAIN-CONTAINING PROTEIN"/>
    <property type="match status" value="1"/>
</dbReference>
<dbReference type="RefSeq" id="WP_265424571.1">
    <property type="nucleotide sequence ID" value="NZ_JAPFPW010000006.1"/>
</dbReference>
<dbReference type="Proteomes" id="UP001209681">
    <property type="component" value="Unassembled WGS sequence"/>
</dbReference>
<comment type="caution">
    <text evidence="2">The sequence shown here is derived from an EMBL/GenBank/DDBJ whole genome shotgun (WGS) entry which is preliminary data.</text>
</comment>
<dbReference type="PIRSF" id="PIRSF020269">
    <property type="entry name" value="DUF1121"/>
    <property type="match status" value="1"/>
</dbReference>